<gene>
    <name evidence="1" type="ORF">WUBG_07556</name>
</gene>
<organism evidence="1 2">
    <name type="scientific">Wuchereria bancrofti</name>
    <dbReference type="NCBI Taxonomy" id="6293"/>
    <lineage>
        <taxon>Eukaryota</taxon>
        <taxon>Metazoa</taxon>
        <taxon>Ecdysozoa</taxon>
        <taxon>Nematoda</taxon>
        <taxon>Chromadorea</taxon>
        <taxon>Rhabditida</taxon>
        <taxon>Spirurina</taxon>
        <taxon>Spiruromorpha</taxon>
        <taxon>Filarioidea</taxon>
        <taxon>Onchocercidae</taxon>
        <taxon>Wuchereria</taxon>
    </lineage>
</organism>
<accession>J9EGH3</accession>
<protein>
    <submittedName>
        <fullName evidence="1">Uncharacterized protein</fullName>
    </submittedName>
</protein>
<dbReference type="AlphaFoldDB" id="J9EGH3"/>
<name>J9EGH3_WUCBA</name>
<reference evidence="2" key="1">
    <citation type="submission" date="2012-08" db="EMBL/GenBank/DDBJ databases">
        <title>The Genome Sequence of Wuchereria bancrofti.</title>
        <authorList>
            <person name="Nutman T.B."/>
            <person name="Fink D.L."/>
            <person name="Russ C."/>
            <person name="Young S."/>
            <person name="Zeng Q."/>
            <person name="Koehrsen M."/>
            <person name="Alvarado L."/>
            <person name="Berlin A."/>
            <person name="Chapman S.B."/>
            <person name="Chen Z."/>
            <person name="Freedman E."/>
            <person name="Gellesch M."/>
            <person name="Goldberg J."/>
            <person name="Griggs A."/>
            <person name="Gujja S."/>
            <person name="Heilman E.R."/>
            <person name="Heiman D."/>
            <person name="Hepburn T."/>
            <person name="Howarth C."/>
            <person name="Jen D."/>
            <person name="Larson L."/>
            <person name="Lewis B."/>
            <person name="Mehta T."/>
            <person name="Park D."/>
            <person name="Pearson M."/>
            <person name="Roberts A."/>
            <person name="Saif S."/>
            <person name="Shea T."/>
            <person name="Shenoy N."/>
            <person name="Sisk P."/>
            <person name="Stolte C."/>
            <person name="Sykes S."/>
            <person name="Walk T."/>
            <person name="White J."/>
            <person name="Yandava C."/>
            <person name="Haas B."/>
            <person name="Henn M.R."/>
            <person name="Nusbaum C."/>
            <person name="Birren B."/>
        </authorList>
    </citation>
    <scope>NUCLEOTIDE SEQUENCE [LARGE SCALE GENOMIC DNA]</scope>
    <source>
        <strain evidence="2">NA</strain>
    </source>
</reference>
<dbReference type="EMBL" id="ADBV01003569">
    <property type="protein sequence ID" value="EJW81536.1"/>
    <property type="molecule type" value="Genomic_DNA"/>
</dbReference>
<dbReference type="Proteomes" id="UP000004810">
    <property type="component" value="Unassembled WGS sequence"/>
</dbReference>
<evidence type="ECO:0000313" key="1">
    <source>
        <dbReference type="EMBL" id="EJW81536.1"/>
    </source>
</evidence>
<comment type="caution">
    <text evidence="1">The sequence shown here is derived from an EMBL/GenBank/DDBJ whole genome shotgun (WGS) entry which is preliminary data.</text>
</comment>
<evidence type="ECO:0000313" key="2">
    <source>
        <dbReference type="Proteomes" id="UP000004810"/>
    </source>
</evidence>
<proteinExistence type="predicted"/>
<sequence>MTVLSCSTASRRSIQDGIPSIPHVQMPNSNCCTVLSDFSRLRVVQFSFQPLSVIRQRCGPNILLSEHPGVLCDRRYLRMIGSFVVDQSISILNHTEFPL</sequence>